<name>A0AAN9VZ11_9ORTH</name>
<evidence type="ECO:0000313" key="5">
    <source>
        <dbReference type="EMBL" id="KAK7872586.1"/>
    </source>
</evidence>
<dbReference type="PROSITE" id="PS00972">
    <property type="entry name" value="USP_1"/>
    <property type="match status" value="1"/>
</dbReference>
<organism evidence="5 6">
    <name type="scientific">Gryllus longicercus</name>
    <dbReference type="NCBI Taxonomy" id="2509291"/>
    <lineage>
        <taxon>Eukaryota</taxon>
        <taxon>Metazoa</taxon>
        <taxon>Ecdysozoa</taxon>
        <taxon>Arthropoda</taxon>
        <taxon>Hexapoda</taxon>
        <taxon>Insecta</taxon>
        <taxon>Pterygota</taxon>
        <taxon>Neoptera</taxon>
        <taxon>Polyneoptera</taxon>
        <taxon>Orthoptera</taxon>
        <taxon>Ensifera</taxon>
        <taxon>Gryllidea</taxon>
        <taxon>Grylloidea</taxon>
        <taxon>Gryllidae</taxon>
        <taxon>Gryllinae</taxon>
        <taxon>Gryllus</taxon>
    </lineage>
</organism>
<dbReference type="InterPro" id="IPR028889">
    <property type="entry name" value="USP"/>
</dbReference>
<dbReference type="EC" id="3.4.19.12" evidence="2"/>
<dbReference type="GO" id="GO:0005634">
    <property type="term" value="C:nucleus"/>
    <property type="evidence" value="ECO:0007669"/>
    <property type="project" value="TreeGrafter"/>
</dbReference>
<dbReference type="GO" id="GO:0016477">
    <property type="term" value="P:cell migration"/>
    <property type="evidence" value="ECO:0007669"/>
    <property type="project" value="TreeGrafter"/>
</dbReference>
<keyword evidence="2" id="KW-0833">Ubl conjugation pathway</keyword>
<keyword evidence="2" id="KW-0378">Hydrolase</keyword>
<accession>A0AAN9VZ11</accession>
<comment type="caution">
    <text evidence="5">The sequence shown here is derived from an EMBL/GenBank/DDBJ whole genome shotgun (WGS) entry which is preliminary data.</text>
</comment>
<dbReference type="Gene3D" id="3.90.70.10">
    <property type="entry name" value="Cysteine proteinases"/>
    <property type="match status" value="1"/>
</dbReference>
<feature type="domain" description="USP" evidence="4">
    <location>
        <begin position="597"/>
        <end position="949"/>
    </location>
</feature>
<dbReference type="PANTHER" id="PTHR24006">
    <property type="entry name" value="UBIQUITIN CARBOXYL-TERMINAL HYDROLASE"/>
    <property type="match status" value="1"/>
</dbReference>
<dbReference type="GO" id="GO:0016579">
    <property type="term" value="P:protein deubiquitination"/>
    <property type="evidence" value="ECO:0007669"/>
    <property type="project" value="InterPro"/>
</dbReference>
<proteinExistence type="inferred from homology"/>
<dbReference type="Pfam" id="PF00443">
    <property type="entry name" value="UCH"/>
    <property type="match status" value="1"/>
</dbReference>
<dbReference type="InterPro" id="IPR038765">
    <property type="entry name" value="Papain-like_cys_pep_sf"/>
</dbReference>
<evidence type="ECO:0000256" key="3">
    <source>
        <dbReference type="SAM" id="MobiDB-lite"/>
    </source>
</evidence>
<dbReference type="AlphaFoldDB" id="A0AAN9VZ11"/>
<feature type="region of interest" description="Disordered" evidence="3">
    <location>
        <begin position="58"/>
        <end position="78"/>
    </location>
</feature>
<feature type="compositionally biased region" description="Low complexity" evidence="3">
    <location>
        <begin position="69"/>
        <end position="78"/>
    </location>
</feature>
<dbReference type="GO" id="GO:0004843">
    <property type="term" value="F:cysteine-type deubiquitinase activity"/>
    <property type="evidence" value="ECO:0007669"/>
    <property type="project" value="UniProtKB-UniRule"/>
</dbReference>
<comment type="similarity">
    <text evidence="1 2">Belongs to the peptidase C19 family.</text>
</comment>
<dbReference type="PROSITE" id="PS50235">
    <property type="entry name" value="USP_3"/>
    <property type="match status" value="1"/>
</dbReference>
<feature type="region of interest" description="Disordered" evidence="3">
    <location>
        <begin position="194"/>
        <end position="217"/>
    </location>
</feature>
<reference evidence="5 6" key="1">
    <citation type="submission" date="2024-03" db="EMBL/GenBank/DDBJ databases">
        <title>The genome assembly and annotation of the cricket Gryllus longicercus Weissman &amp; Gray.</title>
        <authorList>
            <person name="Szrajer S."/>
            <person name="Gray D."/>
            <person name="Ylla G."/>
        </authorList>
    </citation>
    <scope>NUCLEOTIDE SEQUENCE [LARGE SCALE GENOMIC DNA]</scope>
    <source>
        <strain evidence="5">DAG 2021-001</strain>
        <tissue evidence="5">Whole body minus gut</tissue>
    </source>
</reference>
<evidence type="ECO:0000256" key="2">
    <source>
        <dbReference type="RuleBase" id="RU366025"/>
    </source>
</evidence>
<keyword evidence="6" id="KW-1185">Reference proteome</keyword>
<dbReference type="InterPro" id="IPR001394">
    <property type="entry name" value="Peptidase_C19_UCH"/>
</dbReference>
<dbReference type="PANTHER" id="PTHR24006:SF925">
    <property type="entry name" value="UBIQUITINYL HYDROLASE 1"/>
    <property type="match status" value="1"/>
</dbReference>
<dbReference type="GO" id="GO:0006508">
    <property type="term" value="P:proteolysis"/>
    <property type="evidence" value="ECO:0007669"/>
    <property type="project" value="UniProtKB-KW"/>
</dbReference>
<dbReference type="InterPro" id="IPR050164">
    <property type="entry name" value="Peptidase_C19"/>
</dbReference>
<gene>
    <name evidence="5" type="ORF">R5R35_013810</name>
</gene>
<dbReference type="EMBL" id="JAZDUA010000023">
    <property type="protein sequence ID" value="KAK7872586.1"/>
    <property type="molecule type" value="Genomic_DNA"/>
</dbReference>
<sequence>MSQRPHCAQFFFQLADLGCSLQYPPLRDGARVLLKLIPPDAYTVECLQSLFRNHTQSTGPALDGDCDQSTVTTSTNNPSNMDLSSVTVDNMFFGPSPSRVLYNLMVMYALLMPALDPMSDKAFEFQYNFIKSGEAPVILDMLTKNNFLPNADAATKRSAYLSVLKMCKLLLTVVGQVMARVVDEPTPLMVPPMHSCPEGASDGNGSMTSGGSPLGGPRSSISVLRQAFHSIPNQSTEYMLRNVAAKLAQALAEQMLRAGSDGERSRPMFVQALQWELPDMSTIRAIIRLAWASSSGNLQLLNASPEELHRMHDKSATKMPDGEDVLVCKEALEVLTVALVLNPKALDALTKDKMWHTFIIDLVLLCKNRSVRLAAAEQFLLISTWCSASQQPLQFCITLLFTVLNSTVVDNAQNSHEYFQLLCRLLNFAFMSNCNLPTAENLLSNEIVWLKKIRENVRENGDPLVDEAVLEGHLGIARELLSFMTAERKYELGSDEKKGVNLVKELVEDFIFPASRLMLHLQRTGELASEQALPVCSTPLTVNAAFDLLVGLCVGCVPNMKLLVHMLTDMFYSERDEPLVEWDYLPPVGPRPLKGFVGLKNAGATCYMNSVLQQLYMVESIRVGLLASEGAAVDLNEDFSGEERLEGEGNMDSNENDCEDKCGVEESRKEYNIGILKQVQAIFGHLAYSKLQYYVPRGLWKHFKLQGEPVNLREQQDAVEFFMSLVESIDEALKALSQEQIMSKILGGSYSDQKICKGCPHRYSKEEPYSVISVDIRNHSTLLDSLEQYVKGELLEGADAYHCEKCNKKVVTVKRLCVKKLPPILAIQLKRFEYDFERVCAIKFNDYFEFPRDLDMEPYTVSGLAKLEGEMIDCDYEELSKDICTKYRLTGIVVHSGQASGGHYYSYILHRHNDGTCKWYKFDDGEVSECKMDDEEEMKTQCFWRGLYG</sequence>
<evidence type="ECO:0000313" key="6">
    <source>
        <dbReference type="Proteomes" id="UP001378592"/>
    </source>
</evidence>
<evidence type="ECO:0000256" key="1">
    <source>
        <dbReference type="ARBA" id="ARBA00009085"/>
    </source>
</evidence>
<keyword evidence="2" id="KW-0645">Protease</keyword>
<dbReference type="PROSITE" id="PS00973">
    <property type="entry name" value="USP_2"/>
    <property type="match status" value="1"/>
</dbReference>
<evidence type="ECO:0000259" key="4">
    <source>
        <dbReference type="PROSITE" id="PS50235"/>
    </source>
</evidence>
<comment type="catalytic activity">
    <reaction evidence="2">
        <text>Thiol-dependent hydrolysis of ester, thioester, amide, peptide and isopeptide bonds formed by the C-terminal Gly of ubiquitin (a 76-residue protein attached to proteins as an intracellular targeting signal).</text>
        <dbReference type="EC" id="3.4.19.12"/>
    </reaction>
</comment>
<dbReference type="CDD" id="cd02659">
    <property type="entry name" value="peptidase_C19C"/>
    <property type="match status" value="1"/>
</dbReference>
<keyword evidence="2" id="KW-0788">Thiol protease</keyword>
<dbReference type="SUPFAM" id="SSF54001">
    <property type="entry name" value="Cysteine proteinases"/>
    <property type="match status" value="1"/>
</dbReference>
<protein>
    <recommendedName>
        <fullName evidence="2">Ubiquitin carboxyl-terminal hydrolase</fullName>
        <ecNumber evidence="2">3.4.19.12</ecNumber>
    </recommendedName>
</protein>
<dbReference type="InterPro" id="IPR018200">
    <property type="entry name" value="USP_CS"/>
</dbReference>
<dbReference type="Proteomes" id="UP001378592">
    <property type="component" value="Unassembled WGS sequence"/>
</dbReference>
<dbReference type="GO" id="GO:0005829">
    <property type="term" value="C:cytosol"/>
    <property type="evidence" value="ECO:0007669"/>
    <property type="project" value="TreeGrafter"/>
</dbReference>